<proteinExistence type="predicted"/>
<dbReference type="Proteomes" id="UP000800039">
    <property type="component" value="Unassembled WGS sequence"/>
</dbReference>
<accession>A0A9P4L8C6</accession>
<dbReference type="Pfam" id="PF00583">
    <property type="entry name" value="Acetyltransf_1"/>
    <property type="match status" value="1"/>
</dbReference>
<dbReference type="PROSITE" id="PS51186">
    <property type="entry name" value="GNAT"/>
    <property type="match status" value="1"/>
</dbReference>
<name>A0A9P4L8C6_9PLEO</name>
<dbReference type="OrthoDB" id="2445945at2759"/>
<feature type="domain" description="N-acetyltransferase" evidence="1">
    <location>
        <begin position="19"/>
        <end position="184"/>
    </location>
</feature>
<dbReference type="AlphaFoldDB" id="A0A9P4L8C6"/>
<protein>
    <recommendedName>
        <fullName evidence="1">N-acetyltransferase domain-containing protein</fullName>
    </recommendedName>
</protein>
<evidence type="ECO:0000313" key="2">
    <source>
        <dbReference type="EMBL" id="KAF1845197.1"/>
    </source>
</evidence>
<comment type="caution">
    <text evidence="2">The sequence shown here is derived from an EMBL/GenBank/DDBJ whole genome shotgun (WGS) entry which is preliminary data.</text>
</comment>
<organism evidence="2 3">
    <name type="scientific">Cucurbitaria berberidis CBS 394.84</name>
    <dbReference type="NCBI Taxonomy" id="1168544"/>
    <lineage>
        <taxon>Eukaryota</taxon>
        <taxon>Fungi</taxon>
        <taxon>Dikarya</taxon>
        <taxon>Ascomycota</taxon>
        <taxon>Pezizomycotina</taxon>
        <taxon>Dothideomycetes</taxon>
        <taxon>Pleosporomycetidae</taxon>
        <taxon>Pleosporales</taxon>
        <taxon>Pleosporineae</taxon>
        <taxon>Cucurbitariaceae</taxon>
        <taxon>Cucurbitaria</taxon>
    </lineage>
</organism>
<dbReference type="Gene3D" id="3.40.630.30">
    <property type="match status" value="1"/>
</dbReference>
<gene>
    <name evidence="2" type="ORF">K460DRAFT_366081</name>
</gene>
<dbReference type="CDD" id="cd04301">
    <property type="entry name" value="NAT_SF"/>
    <property type="match status" value="1"/>
</dbReference>
<dbReference type="GO" id="GO:0016747">
    <property type="term" value="F:acyltransferase activity, transferring groups other than amino-acyl groups"/>
    <property type="evidence" value="ECO:0007669"/>
    <property type="project" value="InterPro"/>
</dbReference>
<evidence type="ECO:0000313" key="3">
    <source>
        <dbReference type="Proteomes" id="UP000800039"/>
    </source>
</evidence>
<dbReference type="RefSeq" id="XP_040787760.1">
    <property type="nucleotide sequence ID" value="XM_040933297.1"/>
</dbReference>
<dbReference type="GeneID" id="63850548"/>
<sequence length="187" mass="20956">MEAAKGVGNEVRNPAVAKAVWYKLSVNDTESLLSIANKIHPDLPESLEVFIERINLYPEGCLALIDEQGKGNKLYGYVISHPIIRRQPPALNSLLKEISPDADQYYIHDLAILSEARGCGFAQECISKLLAIAERFETTSLISVYDSTSFWGRFGFVSGESDNGLERKLRDYGEDAVYLERRNDNQI</sequence>
<reference evidence="2" key="1">
    <citation type="submission" date="2020-01" db="EMBL/GenBank/DDBJ databases">
        <authorList>
            <consortium name="DOE Joint Genome Institute"/>
            <person name="Haridas S."/>
            <person name="Albert R."/>
            <person name="Binder M."/>
            <person name="Bloem J."/>
            <person name="Labutti K."/>
            <person name="Salamov A."/>
            <person name="Andreopoulos B."/>
            <person name="Baker S.E."/>
            <person name="Barry K."/>
            <person name="Bills G."/>
            <person name="Bluhm B.H."/>
            <person name="Cannon C."/>
            <person name="Castanera R."/>
            <person name="Culley D.E."/>
            <person name="Daum C."/>
            <person name="Ezra D."/>
            <person name="Gonzalez J.B."/>
            <person name="Henrissat B."/>
            <person name="Kuo A."/>
            <person name="Liang C."/>
            <person name="Lipzen A."/>
            <person name="Lutzoni F."/>
            <person name="Magnuson J."/>
            <person name="Mondo S."/>
            <person name="Nolan M."/>
            <person name="Ohm R."/>
            <person name="Pangilinan J."/>
            <person name="Park H.-J."/>
            <person name="Ramirez L."/>
            <person name="Alfaro M."/>
            <person name="Sun H."/>
            <person name="Tritt A."/>
            <person name="Yoshinaga Y."/>
            <person name="Zwiers L.-H."/>
            <person name="Turgeon B.G."/>
            <person name="Goodwin S.B."/>
            <person name="Spatafora J.W."/>
            <person name="Crous P.W."/>
            <person name="Grigoriev I.V."/>
        </authorList>
    </citation>
    <scope>NUCLEOTIDE SEQUENCE</scope>
    <source>
        <strain evidence="2">CBS 394.84</strain>
    </source>
</reference>
<dbReference type="SUPFAM" id="SSF55729">
    <property type="entry name" value="Acyl-CoA N-acyltransferases (Nat)"/>
    <property type="match status" value="1"/>
</dbReference>
<dbReference type="InterPro" id="IPR016181">
    <property type="entry name" value="Acyl_CoA_acyltransferase"/>
</dbReference>
<evidence type="ECO:0000259" key="1">
    <source>
        <dbReference type="PROSITE" id="PS51186"/>
    </source>
</evidence>
<dbReference type="EMBL" id="ML976616">
    <property type="protein sequence ID" value="KAF1845197.1"/>
    <property type="molecule type" value="Genomic_DNA"/>
</dbReference>
<dbReference type="InterPro" id="IPR000182">
    <property type="entry name" value="GNAT_dom"/>
</dbReference>
<keyword evidence="3" id="KW-1185">Reference proteome</keyword>